<evidence type="ECO:0000313" key="3">
    <source>
        <dbReference type="EMBL" id="AHF80374.1"/>
    </source>
</evidence>
<evidence type="ECO:0000259" key="2">
    <source>
        <dbReference type="Pfam" id="PF13360"/>
    </source>
</evidence>
<dbReference type="AlphaFoldDB" id="W0I2X6"/>
<keyword evidence="4" id="KW-1185">Reference proteome</keyword>
<feature type="transmembrane region" description="Helical" evidence="1">
    <location>
        <begin position="348"/>
        <end position="366"/>
    </location>
</feature>
<protein>
    <recommendedName>
        <fullName evidence="2">Pyrrolo-quinoline quinone repeat domain-containing protein</fullName>
    </recommendedName>
</protein>
<dbReference type="HOGENOM" id="CLU_703259_0_0_2"/>
<dbReference type="Gene3D" id="2.130.10.10">
    <property type="entry name" value="YVTN repeat-like/Quinoprotein amine dehydrogenase"/>
    <property type="match status" value="1"/>
</dbReference>
<dbReference type="Pfam" id="PF13360">
    <property type="entry name" value="PQQ_2"/>
    <property type="match status" value="1"/>
</dbReference>
<gene>
    <name evidence="3" type="ORF">TES1_0990</name>
</gene>
<sequence length="393" mass="45757">MKSWTKKFLGVFLLLSIQPLLGYYDYIKSETFIKEPIWSLDKFTTGGFIRGKFYDDKLVVAETNLSIFSNEGSIIMIFSERGELLKRFKTKFKVYSFAVADNTLFVSESKILNIKGSTIHTQNFISAYSLDGKLLWRQNISAFALTYSNGRIFGIDKEKIFVLDTNGNLLWKKTIKGNPYRILSCENLVIVSTENMRRYEVLAFSSSGDFLWKLENDVSALDTNCHRLLIRGSNWYGLFDMSGNELWMREISSRNQVIFKRDSIAFYNFHAHLSRAGNVYLSEVNSFTILNNDGKVIAHYNKTMGDFQISPDEKFIFDGYQVFVNPLYDKDHDKIPDDEDILPINNELLHQLFAAFGISFIFASLYEWQKKRKSRRAHEKYLRLKSELERHLL</sequence>
<dbReference type="SUPFAM" id="SSF50998">
    <property type="entry name" value="Quinoprotein alcohol dehydrogenase-like"/>
    <property type="match status" value="1"/>
</dbReference>
<dbReference type="GeneID" id="24905817"/>
<dbReference type="InterPro" id="IPR002372">
    <property type="entry name" value="PQQ_rpt_dom"/>
</dbReference>
<name>W0I2X6_9EURY</name>
<dbReference type="KEGG" id="ths:TES1_0990"/>
<proteinExistence type="predicted"/>
<reference evidence="3 4" key="1">
    <citation type="journal article" date="2014" name="Int. J. Syst. Evol. Microbiol.">
        <title>Thermococcus paralvinellae sp. nov. and Thermococcus cleftensis sp. nov. of hyperthermophilic heterotrophs from deep-sea hydrothermal vents.</title>
        <authorList>
            <person name="Hensley S.A."/>
            <person name="Jung J.H."/>
            <person name="Park C.S."/>
            <person name="Holden J.F."/>
        </authorList>
    </citation>
    <scope>NUCLEOTIDE SEQUENCE [LARGE SCALE GENOMIC DNA]</scope>
    <source>
        <strain evidence="3 4">ES1</strain>
    </source>
</reference>
<dbReference type="RefSeq" id="WP_042680847.1">
    <property type="nucleotide sequence ID" value="NZ_CP006965.1"/>
</dbReference>
<feature type="domain" description="Pyrrolo-quinoline quinone repeat" evidence="2">
    <location>
        <begin position="125"/>
        <end position="253"/>
    </location>
</feature>
<evidence type="ECO:0000313" key="4">
    <source>
        <dbReference type="Proteomes" id="UP000019027"/>
    </source>
</evidence>
<keyword evidence="1" id="KW-0472">Membrane</keyword>
<dbReference type="EMBL" id="CP006965">
    <property type="protein sequence ID" value="AHF80374.1"/>
    <property type="molecule type" value="Genomic_DNA"/>
</dbReference>
<dbReference type="Proteomes" id="UP000019027">
    <property type="component" value="Chromosome"/>
</dbReference>
<keyword evidence="1" id="KW-1133">Transmembrane helix</keyword>
<dbReference type="InterPro" id="IPR011047">
    <property type="entry name" value="Quinoprotein_ADH-like_sf"/>
</dbReference>
<dbReference type="InterPro" id="IPR015943">
    <property type="entry name" value="WD40/YVTN_repeat-like_dom_sf"/>
</dbReference>
<organism evidence="3 4">
    <name type="scientific">Thermococcus paralvinellae</name>
    <dbReference type="NCBI Taxonomy" id="582419"/>
    <lineage>
        <taxon>Archaea</taxon>
        <taxon>Methanobacteriati</taxon>
        <taxon>Methanobacteriota</taxon>
        <taxon>Thermococci</taxon>
        <taxon>Thermococcales</taxon>
        <taxon>Thermococcaceae</taxon>
        <taxon>Thermococcus</taxon>
    </lineage>
</organism>
<evidence type="ECO:0000256" key="1">
    <source>
        <dbReference type="SAM" id="Phobius"/>
    </source>
</evidence>
<accession>W0I2X6</accession>
<keyword evidence="1" id="KW-0812">Transmembrane</keyword>
<dbReference type="STRING" id="582419.TES1_0990"/>